<dbReference type="CDD" id="cd01572">
    <property type="entry name" value="QPRTase"/>
    <property type="match status" value="1"/>
</dbReference>
<keyword evidence="7 9" id="KW-0808">Transferase</keyword>
<dbReference type="InterPro" id="IPR036068">
    <property type="entry name" value="Nicotinate_pribotase-like_C"/>
</dbReference>
<reference evidence="13" key="1">
    <citation type="journal article" date="2019" name="Int. J. Syst. Evol. Microbiol.">
        <title>The Global Catalogue of Microorganisms (GCM) 10K type strain sequencing project: providing services to taxonomists for standard genome sequencing and annotation.</title>
        <authorList>
            <consortium name="The Broad Institute Genomics Platform"/>
            <consortium name="The Broad Institute Genome Sequencing Center for Infectious Disease"/>
            <person name="Wu L."/>
            <person name="Ma J."/>
        </authorList>
    </citation>
    <scope>NUCLEOTIDE SEQUENCE [LARGE SCALE GENOMIC DNA]</scope>
    <source>
        <strain evidence="13">CCUG 58938</strain>
    </source>
</reference>
<dbReference type="InterPro" id="IPR027277">
    <property type="entry name" value="NadC/ModD"/>
</dbReference>
<dbReference type="InterPro" id="IPR004393">
    <property type="entry name" value="NadC"/>
</dbReference>
<dbReference type="InterPro" id="IPR022412">
    <property type="entry name" value="Quinolinate_PRibosylTrfase_N"/>
</dbReference>
<comment type="pathway">
    <text evidence="2">Cofactor biosynthesis; NAD(+) biosynthesis; nicotinate D-ribonucleotide from quinolinate: step 1/1.</text>
</comment>
<dbReference type="RefSeq" id="WP_377583856.1">
    <property type="nucleotide sequence ID" value="NZ_JBHTKA010000008.1"/>
</dbReference>
<comment type="similarity">
    <text evidence="3 9">Belongs to the NadC/ModD family.</text>
</comment>
<evidence type="ECO:0000256" key="6">
    <source>
        <dbReference type="ARBA" id="ARBA00022676"/>
    </source>
</evidence>
<evidence type="ECO:0000259" key="10">
    <source>
        <dbReference type="Pfam" id="PF01729"/>
    </source>
</evidence>
<dbReference type="PIRSF" id="PIRSF006250">
    <property type="entry name" value="NadC_ModD"/>
    <property type="match status" value="1"/>
</dbReference>
<dbReference type="InterPro" id="IPR037128">
    <property type="entry name" value="Quinolinate_PRibosylTase_N_sf"/>
</dbReference>
<evidence type="ECO:0000256" key="8">
    <source>
        <dbReference type="ARBA" id="ARBA00033102"/>
    </source>
</evidence>
<evidence type="ECO:0000256" key="3">
    <source>
        <dbReference type="ARBA" id="ARBA00009400"/>
    </source>
</evidence>
<keyword evidence="13" id="KW-1185">Reference proteome</keyword>
<gene>
    <name evidence="12" type="primary">nadC</name>
    <name evidence="12" type="ORF">ACFQ21_24795</name>
</gene>
<evidence type="ECO:0000313" key="12">
    <source>
        <dbReference type="EMBL" id="MFD1002567.1"/>
    </source>
</evidence>
<dbReference type="InterPro" id="IPR013785">
    <property type="entry name" value="Aldolase_TIM"/>
</dbReference>
<dbReference type="Gene3D" id="3.20.20.70">
    <property type="entry name" value="Aldolase class I"/>
    <property type="match status" value="1"/>
</dbReference>
<dbReference type="InterPro" id="IPR002638">
    <property type="entry name" value="Quinolinate_PRibosylTrfase_C"/>
</dbReference>
<sequence>MKPYYITEEFLDQFIASAFTEDIGDGDHSSLSCIPPEATNRAQLLIKEDGILAGVELALEIFKRTNPALKVEILINEGRPVKKGDVGFIVSGPSRSILTAERLVLNCMQRMSAIATKTHYLSSLIAGTHAVLLDTRKTTPNFRLLEKWAVLIGGGKNHRIGLYDMIMLKDNHIDMAGGHREAIIRTKDYLRATNRDLQIEVETRNLAEVKEVLSVGGVDTIMLDNMSLEDMKTAVALIAGKYKTEASGGITEETIRNVAECGVDFISVGALTHSVKSLDLSLKALNT</sequence>
<feature type="domain" description="Quinolinate phosphoribosyl transferase N-terminal" evidence="11">
    <location>
        <begin position="29"/>
        <end position="112"/>
    </location>
</feature>
<keyword evidence="5" id="KW-0662">Pyridine nucleotide biosynthesis</keyword>
<dbReference type="SUPFAM" id="SSF54675">
    <property type="entry name" value="Nicotinate/Quinolinate PRTase N-terminal domain-like"/>
    <property type="match status" value="1"/>
</dbReference>
<feature type="domain" description="Quinolinate phosphoribosyl transferase C-terminal" evidence="10">
    <location>
        <begin position="114"/>
        <end position="283"/>
    </location>
</feature>
<evidence type="ECO:0000256" key="7">
    <source>
        <dbReference type="ARBA" id="ARBA00022679"/>
    </source>
</evidence>
<dbReference type="GO" id="GO:0004514">
    <property type="term" value="F:nicotinate-nucleotide diphosphorylase (carboxylating) activity"/>
    <property type="evidence" value="ECO:0007669"/>
    <property type="project" value="UniProtKB-EC"/>
</dbReference>
<proteinExistence type="inferred from homology"/>
<evidence type="ECO:0000256" key="4">
    <source>
        <dbReference type="ARBA" id="ARBA00011944"/>
    </source>
</evidence>
<name>A0ABW3KC60_9BACT</name>
<organism evidence="12 13">
    <name type="scientific">Ohtaekwangia kribbensis</name>
    <dbReference type="NCBI Taxonomy" id="688913"/>
    <lineage>
        <taxon>Bacteria</taxon>
        <taxon>Pseudomonadati</taxon>
        <taxon>Bacteroidota</taxon>
        <taxon>Cytophagia</taxon>
        <taxon>Cytophagales</taxon>
        <taxon>Fulvivirgaceae</taxon>
        <taxon>Ohtaekwangia</taxon>
    </lineage>
</organism>
<dbReference type="PANTHER" id="PTHR32179:SF3">
    <property type="entry name" value="NICOTINATE-NUCLEOTIDE PYROPHOSPHORYLASE [CARBOXYLATING]"/>
    <property type="match status" value="1"/>
</dbReference>
<dbReference type="EMBL" id="JBHTKA010000008">
    <property type="protein sequence ID" value="MFD1002567.1"/>
    <property type="molecule type" value="Genomic_DNA"/>
</dbReference>
<accession>A0ABW3KC60</accession>
<evidence type="ECO:0000313" key="13">
    <source>
        <dbReference type="Proteomes" id="UP001597112"/>
    </source>
</evidence>
<evidence type="ECO:0000259" key="11">
    <source>
        <dbReference type="Pfam" id="PF02749"/>
    </source>
</evidence>
<protein>
    <recommendedName>
        <fullName evidence="4">nicotinate-nucleotide diphosphorylase (carboxylating)</fullName>
        <ecNumber evidence="4">2.4.2.19</ecNumber>
    </recommendedName>
    <alternativeName>
        <fullName evidence="8">Quinolinate phosphoribosyltransferase [decarboxylating]</fullName>
    </alternativeName>
</protein>
<comment type="function">
    <text evidence="1">Involved in the catabolism of quinolinic acid (QA).</text>
</comment>
<dbReference type="Pfam" id="PF02749">
    <property type="entry name" value="QRPTase_N"/>
    <property type="match status" value="1"/>
</dbReference>
<evidence type="ECO:0000256" key="1">
    <source>
        <dbReference type="ARBA" id="ARBA00003237"/>
    </source>
</evidence>
<evidence type="ECO:0000256" key="5">
    <source>
        <dbReference type="ARBA" id="ARBA00022642"/>
    </source>
</evidence>
<evidence type="ECO:0000256" key="9">
    <source>
        <dbReference type="PIRNR" id="PIRNR006250"/>
    </source>
</evidence>
<dbReference type="Gene3D" id="3.90.1170.20">
    <property type="entry name" value="Quinolinate phosphoribosyl transferase, N-terminal domain"/>
    <property type="match status" value="1"/>
</dbReference>
<dbReference type="EC" id="2.4.2.19" evidence="4"/>
<evidence type="ECO:0000256" key="2">
    <source>
        <dbReference type="ARBA" id="ARBA00004893"/>
    </source>
</evidence>
<dbReference type="Pfam" id="PF01729">
    <property type="entry name" value="QRPTase_C"/>
    <property type="match status" value="1"/>
</dbReference>
<dbReference type="Proteomes" id="UP001597112">
    <property type="component" value="Unassembled WGS sequence"/>
</dbReference>
<dbReference type="SUPFAM" id="SSF51690">
    <property type="entry name" value="Nicotinate/Quinolinate PRTase C-terminal domain-like"/>
    <property type="match status" value="1"/>
</dbReference>
<dbReference type="PANTHER" id="PTHR32179">
    <property type="entry name" value="NICOTINATE-NUCLEOTIDE PYROPHOSPHORYLASE [CARBOXYLATING]"/>
    <property type="match status" value="1"/>
</dbReference>
<comment type="caution">
    <text evidence="12">The sequence shown here is derived from an EMBL/GenBank/DDBJ whole genome shotgun (WGS) entry which is preliminary data.</text>
</comment>
<dbReference type="NCBIfam" id="TIGR00078">
    <property type="entry name" value="nadC"/>
    <property type="match status" value="1"/>
</dbReference>
<keyword evidence="6 9" id="KW-0328">Glycosyltransferase</keyword>